<sequence>MLQNAANTDRFHKSVSKRTSLTSKQKFMLSSMVVGITVVMAVGTIIYILVNKESEKDSVTPTITYETIGTFHISTLTETTSSVTSAITEKQSTITPNTDTYTTAFVSFTEQAKTSVKDSTMEKTTSRSIPRTEDITSATSQDETTVSTSIIDTSSDKTSSVEITTSEVPSSIETTATLDKVPTPAYAPSSDGTSTSLTPTSVGKKTTFIETISTSYSAAATIYSDKPTSKFTSSTTLKDVTTTSNVITSGEITTTSNSFQPTNPTTVTPNLDIFCTDVSLLINSGAAVMTCSLNDTATFTMMNVTYRKKGDSDFQHIAIIDDSYNIVMLAMQDSVVISIFNYIINITILNPSCDNEGTFGIITNINSDSVEDQGTLTVQYPPGKPVLQLSVDQVIDLGFYRDTSVHSCTGLIGNPTKELVIEILYVNTTEYKEIPASVLKDLKRNKTTTECQNFEQIQFGLLFSSEMHDSKIRCRPSGNVNNDTIAEESLILIPRDICSCGETGSYRGHPGRCDSYVLCLAADMIIYPWSRVCIDGHCRNSLTGTCSLKCSDAVCNEDVPVDFCTTPAPLTTTSAPSPYIVCTDTVDLLNSGPAVITCYLSDTATFTIMNVTYIKSGESSVQQITLIDDSNSITMFAMADIVYISLMNNIINITISNTSCENEGTFAVVTVINGESVMDQGKLSVISPAGKPALTLNADQVIDLVFPDGNYYRGSTTHKCEGLIGKPPARLEIDITYDNGTSFQLIPNSSVDLYRIYTSNECSTIETV</sequence>
<dbReference type="EMBL" id="CACVKT020004853">
    <property type="protein sequence ID" value="CAC5391889.1"/>
    <property type="molecule type" value="Genomic_DNA"/>
</dbReference>
<proteinExistence type="predicted"/>
<reference evidence="3 4" key="1">
    <citation type="submission" date="2020-06" db="EMBL/GenBank/DDBJ databases">
        <authorList>
            <person name="Li R."/>
            <person name="Bekaert M."/>
        </authorList>
    </citation>
    <scope>NUCLEOTIDE SEQUENCE [LARGE SCALE GENOMIC DNA]</scope>
    <source>
        <strain evidence="4">wild</strain>
    </source>
</reference>
<organism evidence="3 4">
    <name type="scientific">Mytilus coruscus</name>
    <name type="common">Sea mussel</name>
    <dbReference type="NCBI Taxonomy" id="42192"/>
    <lineage>
        <taxon>Eukaryota</taxon>
        <taxon>Metazoa</taxon>
        <taxon>Spiralia</taxon>
        <taxon>Lophotrochozoa</taxon>
        <taxon>Mollusca</taxon>
        <taxon>Bivalvia</taxon>
        <taxon>Autobranchia</taxon>
        <taxon>Pteriomorphia</taxon>
        <taxon>Mytilida</taxon>
        <taxon>Mytiloidea</taxon>
        <taxon>Mytilidae</taxon>
        <taxon>Mytilinae</taxon>
        <taxon>Mytilus</taxon>
    </lineage>
</organism>
<keyword evidence="2" id="KW-0472">Membrane</keyword>
<evidence type="ECO:0000313" key="3">
    <source>
        <dbReference type="EMBL" id="CAC5391889.1"/>
    </source>
</evidence>
<gene>
    <name evidence="3" type="ORF">MCOR_26868</name>
</gene>
<keyword evidence="2" id="KW-1133">Transmembrane helix</keyword>
<feature type="compositionally biased region" description="Low complexity" evidence="1">
    <location>
        <begin position="144"/>
        <end position="153"/>
    </location>
</feature>
<feature type="transmembrane region" description="Helical" evidence="2">
    <location>
        <begin position="27"/>
        <end position="50"/>
    </location>
</feature>
<accession>A0A6J8C9Z2</accession>
<keyword evidence="2" id="KW-0812">Transmembrane</keyword>
<dbReference type="OrthoDB" id="6146898at2759"/>
<protein>
    <submittedName>
        <fullName evidence="3">Uncharacterized protein</fullName>
    </submittedName>
</protein>
<evidence type="ECO:0000256" key="2">
    <source>
        <dbReference type="SAM" id="Phobius"/>
    </source>
</evidence>
<feature type="compositionally biased region" description="Polar residues" evidence="1">
    <location>
        <begin position="190"/>
        <end position="200"/>
    </location>
</feature>
<evidence type="ECO:0000256" key="1">
    <source>
        <dbReference type="SAM" id="MobiDB-lite"/>
    </source>
</evidence>
<name>A0A6J8C9Z2_MYTCO</name>
<feature type="compositionally biased region" description="Basic and acidic residues" evidence="1">
    <location>
        <begin position="117"/>
        <end position="134"/>
    </location>
</feature>
<keyword evidence="4" id="KW-1185">Reference proteome</keyword>
<dbReference type="Proteomes" id="UP000507470">
    <property type="component" value="Unassembled WGS sequence"/>
</dbReference>
<evidence type="ECO:0000313" key="4">
    <source>
        <dbReference type="Proteomes" id="UP000507470"/>
    </source>
</evidence>
<feature type="region of interest" description="Disordered" evidence="1">
    <location>
        <begin position="181"/>
        <end position="200"/>
    </location>
</feature>
<feature type="region of interest" description="Disordered" evidence="1">
    <location>
        <begin position="117"/>
        <end position="153"/>
    </location>
</feature>
<dbReference type="AlphaFoldDB" id="A0A6J8C9Z2"/>